<dbReference type="GO" id="GO:0032993">
    <property type="term" value="C:protein-DNA complex"/>
    <property type="evidence" value="ECO:0007669"/>
    <property type="project" value="TreeGrafter"/>
</dbReference>
<dbReference type="PANTHER" id="PTHR30346">
    <property type="entry name" value="TRANSCRIPTIONAL DUAL REGULATOR HCAR-RELATED"/>
    <property type="match status" value="1"/>
</dbReference>
<evidence type="ECO:0000256" key="2">
    <source>
        <dbReference type="ARBA" id="ARBA00023015"/>
    </source>
</evidence>
<dbReference type="PROSITE" id="PS50931">
    <property type="entry name" value="HTH_LYSR"/>
    <property type="match status" value="1"/>
</dbReference>
<dbReference type="Pfam" id="PF03466">
    <property type="entry name" value="LysR_substrate"/>
    <property type="match status" value="1"/>
</dbReference>
<keyword evidence="2" id="KW-0805">Transcription regulation</keyword>
<comment type="caution">
    <text evidence="6">The sequence shown here is derived from an EMBL/GenBank/DDBJ whole genome shotgun (WGS) entry which is preliminary data.</text>
</comment>
<dbReference type="GO" id="GO:0003677">
    <property type="term" value="F:DNA binding"/>
    <property type="evidence" value="ECO:0007669"/>
    <property type="project" value="UniProtKB-KW"/>
</dbReference>
<evidence type="ECO:0000256" key="4">
    <source>
        <dbReference type="ARBA" id="ARBA00023159"/>
    </source>
</evidence>
<dbReference type="Gene3D" id="3.40.190.10">
    <property type="entry name" value="Periplasmic binding protein-like II"/>
    <property type="match status" value="2"/>
</dbReference>
<dbReference type="InterPro" id="IPR000847">
    <property type="entry name" value="LysR_HTH_N"/>
</dbReference>
<dbReference type="EMBL" id="VNIQ01000003">
    <property type="protein sequence ID" value="TYQ05157.1"/>
    <property type="molecule type" value="Genomic_DNA"/>
</dbReference>
<dbReference type="SUPFAM" id="SSF53850">
    <property type="entry name" value="Periplasmic binding protein-like II"/>
    <property type="match status" value="1"/>
</dbReference>
<dbReference type="SUPFAM" id="SSF46785">
    <property type="entry name" value="Winged helix' DNA-binding domain"/>
    <property type="match status" value="1"/>
</dbReference>
<dbReference type="PANTHER" id="PTHR30346:SF29">
    <property type="entry name" value="LYSR SUBSTRATE-BINDING"/>
    <property type="match status" value="1"/>
</dbReference>
<name>A0A652YRI7_NOCGL</name>
<dbReference type="Pfam" id="PF00126">
    <property type="entry name" value="HTH_1"/>
    <property type="match status" value="1"/>
</dbReference>
<dbReference type="Gene3D" id="1.10.10.10">
    <property type="entry name" value="Winged helix-like DNA-binding domain superfamily/Winged helix DNA-binding domain"/>
    <property type="match status" value="1"/>
</dbReference>
<evidence type="ECO:0000256" key="5">
    <source>
        <dbReference type="ARBA" id="ARBA00023163"/>
    </source>
</evidence>
<gene>
    <name evidence="6" type="ORF">FNL38_103508</name>
</gene>
<accession>A0A652YRI7</accession>
<protein>
    <submittedName>
        <fullName evidence="6">DNA-binding transcriptional LysR family regulator</fullName>
    </submittedName>
</protein>
<evidence type="ECO:0000256" key="3">
    <source>
        <dbReference type="ARBA" id="ARBA00023125"/>
    </source>
</evidence>
<dbReference type="AlphaFoldDB" id="A0A652YRI7"/>
<sequence>MDELATLRALQSVKEHGTVTAAAAVLRLSPSAVSQQLKRLEKATGRSLLTPTGRRVALTPEAHALLDEAGPVLSRLEAILGVSSGRESQVVGHVRVAAFTTAIRHGALTAIAEVQDQHPQLTCSLAEMDPGEAYRALSAGMVDIAVTHHWQGQQAPVYPAITVSPLADNTADNTADDLVDDVADVICHRDHSLPESPGLEDLATYSWVSTGAGTICHSWLIHMFALHGHRPRITAEISDFALHVPFVAAGLGLALVPRLGRPELPGEVRVLELEDPPARKIGIALRTHQVNDNAISVVGAALRSRLRD</sequence>
<evidence type="ECO:0000313" key="6">
    <source>
        <dbReference type="EMBL" id="TYQ05157.1"/>
    </source>
</evidence>
<keyword evidence="5" id="KW-0804">Transcription</keyword>
<comment type="similarity">
    <text evidence="1">Belongs to the LysR transcriptional regulatory family.</text>
</comment>
<dbReference type="InterPro" id="IPR005119">
    <property type="entry name" value="LysR_subst-bd"/>
</dbReference>
<keyword evidence="4" id="KW-0010">Activator</keyword>
<dbReference type="GO" id="GO:0003700">
    <property type="term" value="F:DNA-binding transcription factor activity"/>
    <property type="evidence" value="ECO:0007669"/>
    <property type="project" value="InterPro"/>
</dbReference>
<organism evidence="6">
    <name type="scientific">Nocardia globerula</name>
    <dbReference type="NCBI Taxonomy" id="1818"/>
    <lineage>
        <taxon>Bacteria</taxon>
        <taxon>Bacillati</taxon>
        <taxon>Actinomycetota</taxon>
        <taxon>Actinomycetes</taxon>
        <taxon>Mycobacteriales</taxon>
        <taxon>Nocardiaceae</taxon>
        <taxon>Nocardia</taxon>
    </lineage>
</organism>
<keyword evidence="3 6" id="KW-0238">DNA-binding</keyword>
<proteinExistence type="inferred from homology"/>
<dbReference type="InterPro" id="IPR036390">
    <property type="entry name" value="WH_DNA-bd_sf"/>
</dbReference>
<dbReference type="InterPro" id="IPR036388">
    <property type="entry name" value="WH-like_DNA-bd_sf"/>
</dbReference>
<evidence type="ECO:0000256" key="1">
    <source>
        <dbReference type="ARBA" id="ARBA00009437"/>
    </source>
</evidence>
<reference evidence="6" key="1">
    <citation type="submission" date="2019-07" db="EMBL/GenBank/DDBJ databases">
        <title>Genomic Encyclopedia of Type Strains, Phase IV (KMG-IV): sequencing the most valuable type-strain genomes for metagenomic binning, comparative biology and taxonomic classification.</title>
        <authorList>
            <person name="Goeker M."/>
        </authorList>
    </citation>
    <scope>NUCLEOTIDE SEQUENCE</scope>
    <source>
        <strain evidence="6">DSM 44596</strain>
    </source>
</reference>